<dbReference type="EMBL" id="JACNJN010000044">
    <property type="protein sequence ID" value="MBC8334089.1"/>
    <property type="molecule type" value="Genomic_DNA"/>
</dbReference>
<dbReference type="SUPFAM" id="SSF56672">
    <property type="entry name" value="DNA/RNA polymerases"/>
    <property type="match status" value="1"/>
</dbReference>
<protein>
    <recommendedName>
        <fullName evidence="1">Reverse transcriptase domain-containing protein</fullName>
    </recommendedName>
</protein>
<proteinExistence type="predicted"/>
<accession>A0A8J6NIN1</accession>
<dbReference type="InterPro" id="IPR000477">
    <property type="entry name" value="RT_dom"/>
</dbReference>
<evidence type="ECO:0000259" key="1">
    <source>
        <dbReference type="PROSITE" id="PS50878"/>
    </source>
</evidence>
<feature type="domain" description="Reverse transcriptase" evidence="1">
    <location>
        <begin position="1"/>
        <end position="75"/>
    </location>
</feature>
<dbReference type="AlphaFoldDB" id="A0A8J6NIN1"/>
<dbReference type="PROSITE" id="PS50878">
    <property type="entry name" value="RT_POL"/>
    <property type="match status" value="1"/>
</dbReference>
<evidence type="ECO:0000313" key="3">
    <source>
        <dbReference type="Proteomes" id="UP000614469"/>
    </source>
</evidence>
<dbReference type="InterPro" id="IPR043502">
    <property type="entry name" value="DNA/RNA_pol_sf"/>
</dbReference>
<sequence>MVIPHCGGEACLIRFADDFVCAFEKEEDARRFYEALGKRLGKFKLELSAEKTQIIPFSANSALGSASFNFLGFEFRWGKDRSGKPHVNKRTARKSLRNSLMRFKLWCKENRHRHLPDLFKALNAKLRGYFNYFGVHGNLPSLALFHYLATKFMWKYLNQRSQRKSYNWDGFNQLLAQFGVLKPHIVNRPRRERKMFVPGLA</sequence>
<organism evidence="2 3">
    <name type="scientific">Candidatus Desulfolinea nitratireducens</name>
    <dbReference type="NCBI Taxonomy" id="2841698"/>
    <lineage>
        <taxon>Bacteria</taxon>
        <taxon>Bacillati</taxon>
        <taxon>Chloroflexota</taxon>
        <taxon>Anaerolineae</taxon>
        <taxon>Anaerolineales</taxon>
        <taxon>Anaerolineales incertae sedis</taxon>
        <taxon>Candidatus Desulfolinea</taxon>
    </lineage>
</organism>
<reference evidence="2 3" key="1">
    <citation type="submission" date="2020-08" db="EMBL/GenBank/DDBJ databases">
        <title>Bridging the membrane lipid divide: bacteria of the FCB group superphylum have the potential to synthesize archaeal ether lipids.</title>
        <authorList>
            <person name="Villanueva L."/>
            <person name="Von Meijenfeldt F.A.B."/>
            <person name="Westbye A.B."/>
            <person name="Yadav S."/>
            <person name="Hopmans E.C."/>
            <person name="Dutilh B.E."/>
            <person name="Sinninghe Damste J.S."/>
        </authorList>
    </citation>
    <scope>NUCLEOTIDE SEQUENCE [LARGE SCALE GENOMIC DNA]</scope>
    <source>
        <strain evidence="2">NIOZ-UU36</strain>
    </source>
</reference>
<gene>
    <name evidence="2" type="ORF">H8E29_02390</name>
</gene>
<evidence type="ECO:0000313" key="2">
    <source>
        <dbReference type="EMBL" id="MBC8334089.1"/>
    </source>
</evidence>
<name>A0A8J6NIN1_9CHLR</name>
<dbReference type="Proteomes" id="UP000614469">
    <property type="component" value="Unassembled WGS sequence"/>
</dbReference>
<dbReference type="Pfam" id="PF00078">
    <property type="entry name" value="RVT_1"/>
    <property type="match status" value="1"/>
</dbReference>
<comment type="caution">
    <text evidence="2">The sequence shown here is derived from an EMBL/GenBank/DDBJ whole genome shotgun (WGS) entry which is preliminary data.</text>
</comment>